<evidence type="ECO:0000313" key="3">
    <source>
        <dbReference type="EMBL" id="ACB22283.1"/>
    </source>
</evidence>
<sequence length="446" mass="47623">MIRRVPLLAAGVLLPLAACGPDPIDPQTQVGPNPPLPDLHQYLLQPMHVSSAVGWKDGETPEGASGLQVKALATGLKNPRSLLVLPNGDVLVAESGGPTPPINRPKEIIMGWLERKSHSAETPGQRITLLRDADGDGVAEQRTVLLDKQNAPFGMVLVGGDLYVAETDAVVRYPYKSGDTAITEPGVKLVDLPAGRINHHWTKSLTASPDGSKLYAGVGSNSNITENGLDEEKDRAAIWEIDRTSGAHRLYATGLRNPNGLTVEPQTETLWCVVNERDELGPDLVPDYMTSVKDGGFYGWPYSYWGNHVDPRVMPQRPDLVAAALMPDYALSSHVAPLGMTFSSGAGLPQAYRAGAFVGEHGSWNREPLNGYKVVYIPFENGRPAGKAQDVVTGFLTDDGHARGRPVGLAMDGHGALLIADDAGGAVWRVTASGSQTRAEPAPIVR</sequence>
<keyword evidence="1" id="KW-0732">Signal</keyword>
<dbReference type="EMBL" id="CP001001">
    <property type="protein sequence ID" value="ACB22283.1"/>
    <property type="molecule type" value="Genomic_DNA"/>
</dbReference>
<dbReference type="Pfam" id="PF22807">
    <property type="entry name" value="TrAA12"/>
    <property type="match status" value="2"/>
</dbReference>
<feature type="domain" description="Pyrroloquinoline quinone-dependent pyranose dehydrogenase beta-propeller" evidence="2">
    <location>
        <begin position="130"/>
        <end position="280"/>
    </location>
</feature>
<dbReference type="OrthoDB" id="9770043at2"/>
<evidence type="ECO:0000256" key="1">
    <source>
        <dbReference type="SAM" id="SignalP"/>
    </source>
</evidence>
<dbReference type="InterPro" id="IPR011042">
    <property type="entry name" value="6-blade_b-propeller_TolB-like"/>
</dbReference>
<dbReference type="GeneID" id="6136099"/>
<dbReference type="AlphaFoldDB" id="B1LS35"/>
<feature type="chain" id="PRO_5002767920" evidence="1">
    <location>
        <begin position="21"/>
        <end position="446"/>
    </location>
</feature>
<reference evidence="3 4" key="1">
    <citation type="submission" date="2008-03" db="EMBL/GenBank/DDBJ databases">
        <title>Complete sequence of chromosome of Methylobacterium radiotolerans JCM 2831.</title>
        <authorList>
            <consortium name="US DOE Joint Genome Institute"/>
            <person name="Copeland A."/>
            <person name="Lucas S."/>
            <person name="Lapidus A."/>
            <person name="Glavina del Rio T."/>
            <person name="Dalin E."/>
            <person name="Tice H."/>
            <person name="Bruce D."/>
            <person name="Goodwin L."/>
            <person name="Pitluck S."/>
            <person name="Kiss H."/>
            <person name="Brettin T."/>
            <person name="Detter J.C."/>
            <person name="Han C."/>
            <person name="Kuske C.R."/>
            <person name="Schmutz J."/>
            <person name="Larimer F."/>
            <person name="Land M."/>
            <person name="Hauser L."/>
            <person name="Kyrpides N."/>
            <person name="Mikhailova N."/>
            <person name="Marx C.J."/>
            <person name="Richardson P."/>
        </authorList>
    </citation>
    <scope>NUCLEOTIDE SEQUENCE [LARGE SCALE GENOMIC DNA]</scope>
    <source>
        <strain evidence="4">ATCC 27329 / DSM 1819 / JCM 2831 / NBRC 15690 / NCIMB 10815 / 0-1</strain>
    </source>
</reference>
<dbReference type="STRING" id="426355.Mrad2831_0257"/>
<accession>B1LS35</accession>
<dbReference type="Proteomes" id="UP000006589">
    <property type="component" value="Chromosome"/>
</dbReference>
<gene>
    <name evidence="3" type="ordered locus">Mrad2831_0257</name>
</gene>
<dbReference type="InterPro" id="IPR054539">
    <property type="entry name" value="Beta-prop_PDH"/>
</dbReference>
<organism evidence="3 4">
    <name type="scientific">Methylobacterium radiotolerans (strain ATCC 27329 / DSM 1819 / JCM 2831 / NBRC 15690 / NCIMB 10815 / 0-1)</name>
    <dbReference type="NCBI Taxonomy" id="426355"/>
    <lineage>
        <taxon>Bacteria</taxon>
        <taxon>Pseudomonadati</taxon>
        <taxon>Pseudomonadota</taxon>
        <taxon>Alphaproteobacteria</taxon>
        <taxon>Hyphomicrobiales</taxon>
        <taxon>Methylobacteriaceae</taxon>
        <taxon>Methylobacterium</taxon>
    </lineage>
</organism>
<evidence type="ECO:0000313" key="4">
    <source>
        <dbReference type="Proteomes" id="UP000006589"/>
    </source>
</evidence>
<proteinExistence type="predicted"/>
<dbReference type="Gene3D" id="2.120.10.30">
    <property type="entry name" value="TolB, C-terminal domain"/>
    <property type="match status" value="1"/>
</dbReference>
<dbReference type="InterPro" id="IPR011041">
    <property type="entry name" value="Quinoprot_gluc/sorb_DH_b-prop"/>
</dbReference>
<feature type="signal peptide" evidence="1">
    <location>
        <begin position="1"/>
        <end position="20"/>
    </location>
</feature>
<dbReference type="SUPFAM" id="SSF50952">
    <property type="entry name" value="Soluble quinoprotein glucose dehydrogenase"/>
    <property type="match status" value="1"/>
</dbReference>
<dbReference type="PANTHER" id="PTHR19328">
    <property type="entry name" value="HEDGEHOG-INTERACTING PROTEIN"/>
    <property type="match status" value="1"/>
</dbReference>
<dbReference type="RefSeq" id="WP_012317281.1">
    <property type="nucleotide sequence ID" value="NC_010505.1"/>
</dbReference>
<dbReference type="PANTHER" id="PTHR19328:SF55">
    <property type="entry name" value="BLR6566 PROTEIN"/>
    <property type="match status" value="1"/>
</dbReference>
<dbReference type="eggNOG" id="COG2133">
    <property type="taxonomic scope" value="Bacteria"/>
</dbReference>
<dbReference type="KEGG" id="mrd:Mrad2831_0257"/>
<dbReference type="PATRIC" id="fig|426355.14.peg.284"/>
<protein>
    <submittedName>
        <fullName evidence="3">Putative glucose/sorbosone dehydrogenase putative peptide signal</fullName>
    </submittedName>
</protein>
<feature type="domain" description="Pyrroloquinoline quinone-dependent pyranose dehydrogenase beta-propeller" evidence="2">
    <location>
        <begin position="326"/>
        <end position="431"/>
    </location>
</feature>
<dbReference type="HOGENOM" id="CLU_024435_0_0_5"/>
<evidence type="ECO:0000259" key="2">
    <source>
        <dbReference type="Pfam" id="PF22807"/>
    </source>
</evidence>
<name>B1LS35_METRJ</name>